<sequence length="284" mass="31100">MTHTNPNNSSALQSKVQAALRVEPHIDAAAEIRRRVDFLKQYALKAKSKGYVLGLSGGQDSTLTGKLAQLAVNELNEEAGEDRYQFIAVRLPYGVQQDEADAQEAIRFIGPTRVVTIHIKAAVDASVHEFMQATGESLSDFLKGNVKARERMKAQYDLGAHYGLLVLGTDHAAEAISGFFTKFGDGACDVAPIYGLNKRQGRALLKQLGCPEALYLKQPTADLEDLKPGLPDEAALGVTYEQIDDYLEGKPVAPAAAAIIERRYLATEHKRQGPVTVYDTWWTE</sequence>
<feature type="binding site" evidence="13">
    <location>
        <position position="189"/>
    </location>
    <ligand>
        <name>deamido-NAD(+)</name>
        <dbReference type="ChEBI" id="CHEBI:58437"/>
        <note>ligand shared between two neighboring subunits</note>
    </ligand>
</feature>
<evidence type="ECO:0000256" key="9">
    <source>
        <dbReference type="ARBA" id="ARBA00051206"/>
    </source>
</evidence>
<organism evidence="17 18">
    <name type="scientific">Paenibacillus rigui</name>
    <dbReference type="NCBI Taxonomy" id="554312"/>
    <lineage>
        <taxon>Bacteria</taxon>
        <taxon>Bacillati</taxon>
        <taxon>Bacillota</taxon>
        <taxon>Bacilli</taxon>
        <taxon>Bacillales</taxon>
        <taxon>Paenibacillaceae</taxon>
        <taxon>Paenibacillus</taxon>
    </lineage>
</organism>
<dbReference type="NCBIfam" id="TIGR00552">
    <property type="entry name" value="nadE"/>
    <property type="match status" value="1"/>
</dbReference>
<gene>
    <name evidence="13" type="primary">nadE</name>
    <name evidence="17" type="ORF">CF651_14395</name>
</gene>
<feature type="domain" description="NAD/GMP synthase" evidence="16">
    <location>
        <begin position="32"/>
        <end position="274"/>
    </location>
</feature>
<dbReference type="GO" id="GO:0009435">
    <property type="term" value="P:NAD+ biosynthetic process"/>
    <property type="evidence" value="ECO:0007669"/>
    <property type="project" value="UniProtKB-UniRule"/>
</dbReference>
<evidence type="ECO:0000256" key="2">
    <source>
        <dbReference type="ARBA" id="ARBA00011738"/>
    </source>
</evidence>
<dbReference type="HAMAP" id="MF_00193">
    <property type="entry name" value="NadE_ammonia_dep"/>
    <property type="match status" value="1"/>
</dbReference>
<evidence type="ECO:0000256" key="13">
    <source>
        <dbReference type="HAMAP-Rule" id="MF_00193"/>
    </source>
</evidence>
<dbReference type="Proteomes" id="UP000215509">
    <property type="component" value="Unassembled WGS sequence"/>
</dbReference>
<accession>A0A229UQW7</accession>
<dbReference type="SUPFAM" id="SSF52402">
    <property type="entry name" value="Adenine nucleotide alpha hydrolases-like"/>
    <property type="match status" value="1"/>
</dbReference>
<comment type="function">
    <text evidence="10 13">Catalyzes the ATP-dependent amidation of deamido-NAD to form NAD. Uses ammonia as a nitrogen source.</text>
</comment>
<dbReference type="CDD" id="cd00553">
    <property type="entry name" value="NAD_synthase"/>
    <property type="match status" value="1"/>
</dbReference>
<dbReference type="InterPro" id="IPR022926">
    <property type="entry name" value="NH(3)-dep_NAD(+)_synth"/>
</dbReference>
<feature type="binding site" evidence="13">
    <location>
        <begin position="54"/>
        <end position="61"/>
    </location>
    <ligand>
        <name>ATP</name>
        <dbReference type="ChEBI" id="CHEBI:30616"/>
    </ligand>
</feature>
<evidence type="ECO:0000256" key="4">
    <source>
        <dbReference type="ARBA" id="ARBA00022723"/>
    </source>
</evidence>
<feature type="binding site" evidence="13">
    <location>
        <position position="169"/>
    </location>
    <ligand>
        <name>ATP</name>
        <dbReference type="ChEBI" id="CHEBI:30616"/>
    </ligand>
</feature>
<feature type="binding site" description="in other chain" evidence="13">
    <location>
        <begin position="269"/>
        <end position="270"/>
    </location>
    <ligand>
        <name>deamido-NAD(+)</name>
        <dbReference type="ChEBI" id="CHEBI:58437"/>
        <note>ligand shared between two neighboring subunits</note>
    </ligand>
</feature>
<dbReference type="AlphaFoldDB" id="A0A229UQW7"/>
<dbReference type="FunFam" id="3.40.50.620:FF:000015">
    <property type="entry name" value="NH(3)-dependent NAD(+) synthetase"/>
    <property type="match status" value="1"/>
</dbReference>
<dbReference type="GO" id="GO:0005737">
    <property type="term" value="C:cytoplasm"/>
    <property type="evidence" value="ECO:0007669"/>
    <property type="project" value="InterPro"/>
</dbReference>
<dbReference type="GO" id="GO:0005524">
    <property type="term" value="F:ATP binding"/>
    <property type="evidence" value="ECO:0007669"/>
    <property type="project" value="UniProtKB-UniRule"/>
</dbReference>
<dbReference type="NCBIfam" id="NF001979">
    <property type="entry name" value="PRK00768.1"/>
    <property type="match status" value="1"/>
</dbReference>
<evidence type="ECO:0000256" key="11">
    <source>
        <dbReference type="ARBA" id="ARBA00066987"/>
    </source>
</evidence>
<reference evidence="17 18" key="1">
    <citation type="submission" date="2017-07" db="EMBL/GenBank/DDBJ databases">
        <title>Genome sequencing and assembly of Paenibacillus rigui.</title>
        <authorList>
            <person name="Mayilraj S."/>
        </authorList>
    </citation>
    <scope>NUCLEOTIDE SEQUENCE [LARGE SCALE GENOMIC DNA]</scope>
    <source>
        <strain evidence="17 18">JCM 16352</strain>
    </source>
</reference>
<evidence type="ECO:0000313" key="17">
    <source>
        <dbReference type="EMBL" id="OXM85575.1"/>
    </source>
</evidence>
<dbReference type="GO" id="GO:0004359">
    <property type="term" value="F:glutaminase activity"/>
    <property type="evidence" value="ECO:0007669"/>
    <property type="project" value="InterPro"/>
</dbReference>
<dbReference type="InterPro" id="IPR014729">
    <property type="entry name" value="Rossmann-like_a/b/a_fold"/>
</dbReference>
<dbReference type="EC" id="6.3.1.5" evidence="11 13"/>
<evidence type="ECO:0000256" key="8">
    <source>
        <dbReference type="ARBA" id="ARBA00023027"/>
    </source>
</evidence>
<feature type="binding site" description="in other chain" evidence="13">
    <location>
        <position position="149"/>
    </location>
    <ligand>
        <name>deamido-NAD(+)</name>
        <dbReference type="ChEBI" id="CHEBI:58437"/>
        <note>ligand shared between two neighboring subunits</note>
    </ligand>
</feature>
<feature type="binding site" evidence="13">
    <location>
        <position position="220"/>
    </location>
    <ligand>
        <name>ATP</name>
        <dbReference type="ChEBI" id="CHEBI:30616"/>
    </ligand>
</feature>
<evidence type="ECO:0000256" key="10">
    <source>
        <dbReference type="ARBA" id="ARBA00055966"/>
    </source>
</evidence>
<dbReference type="GO" id="GO:0046872">
    <property type="term" value="F:metal ion binding"/>
    <property type="evidence" value="ECO:0007669"/>
    <property type="project" value="UniProtKB-KW"/>
</dbReference>
<dbReference type="Pfam" id="PF02540">
    <property type="entry name" value="NAD_synthase"/>
    <property type="match status" value="1"/>
</dbReference>
<dbReference type="OrthoDB" id="9803818at2"/>
<evidence type="ECO:0000256" key="3">
    <source>
        <dbReference type="ARBA" id="ARBA00022598"/>
    </source>
</evidence>
<evidence type="ECO:0000256" key="7">
    <source>
        <dbReference type="ARBA" id="ARBA00022842"/>
    </source>
</evidence>
<feature type="binding site" description="in other chain" evidence="13">
    <location>
        <position position="182"/>
    </location>
    <ligand>
        <name>deamido-NAD(+)</name>
        <dbReference type="ChEBI" id="CHEBI:58437"/>
        <note>ligand shared between two neighboring subunits</note>
    </ligand>
</feature>
<keyword evidence="18" id="KW-1185">Reference proteome</keyword>
<name>A0A229UQW7_9BACL</name>
<evidence type="ECO:0000256" key="1">
    <source>
        <dbReference type="ARBA" id="ARBA00005859"/>
    </source>
</evidence>
<dbReference type="UniPathway" id="UPA00253">
    <property type="reaction ID" value="UER00333"/>
</dbReference>
<evidence type="ECO:0000313" key="18">
    <source>
        <dbReference type="Proteomes" id="UP000215509"/>
    </source>
</evidence>
<keyword evidence="5 13" id="KW-0547">Nucleotide-binding</keyword>
<keyword evidence="6 13" id="KW-0067">ATP-binding</keyword>
<comment type="similarity">
    <text evidence="1 13 14">Belongs to the NAD synthetase family.</text>
</comment>
<keyword evidence="4 13" id="KW-0479">Metal-binding</keyword>
<comment type="caution">
    <text evidence="17">The sequence shown here is derived from an EMBL/GenBank/DDBJ whole genome shotgun (WGS) entry which is preliminary data.</text>
</comment>
<dbReference type="InterPro" id="IPR003694">
    <property type="entry name" value="NAD_synthase"/>
</dbReference>
<evidence type="ECO:0000256" key="5">
    <source>
        <dbReference type="ARBA" id="ARBA00022741"/>
    </source>
</evidence>
<comment type="subunit">
    <text evidence="2 13">Homodimer.</text>
</comment>
<dbReference type="RefSeq" id="WP_094015566.1">
    <property type="nucleotide sequence ID" value="NZ_NMQW01000020.1"/>
</dbReference>
<evidence type="ECO:0000259" key="16">
    <source>
        <dbReference type="Pfam" id="PF02540"/>
    </source>
</evidence>
<dbReference type="EMBL" id="NMQW01000020">
    <property type="protein sequence ID" value="OXM85575.1"/>
    <property type="molecule type" value="Genomic_DNA"/>
</dbReference>
<feature type="binding site" evidence="13">
    <location>
        <position position="174"/>
    </location>
    <ligand>
        <name>Mg(2+)</name>
        <dbReference type="ChEBI" id="CHEBI:18420"/>
    </ligand>
</feature>
<comment type="pathway">
    <text evidence="13">Cofactor biosynthesis; NAD(+) biosynthesis; NAD(+) from deamido-NAD(+) (ammonia route): step 1/1.</text>
</comment>
<keyword evidence="7 13" id="KW-0460">Magnesium</keyword>
<feature type="binding site" evidence="13">
    <location>
        <position position="198"/>
    </location>
    <ligand>
        <name>ATP</name>
        <dbReference type="ChEBI" id="CHEBI:30616"/>
    </ligand>
</feature>
<evidence type="ECO:0000256" key="6">
    <source>
        <dbReference type="ARBA" id="ARBA00022840"/>
    </source>
</evidence>
<dbReference type="InterPro" id="IPR022310">
    <property type="entry name" value="NAD/GMP_synthase"/>
</dbReference>
<feature type="binding site" evidence="13">
    <location>
        <position position="60"/>
    </location>
    <ligand>
        <name>Mg(2+)</name>
        <dbReference type="ChEBI" id="CHEBI:18420"/>
    </ligand>
</feature>
<proteinExistence type="inferred from homology"/>
<dbReference type="Gene3D" id="3.40.50.620">
    <property type="entry name" value="HUPs"/>
    <property type="match status" value="1"/>
</dbReference>
<dbReference type="PANTHER" id="PTHR23090">
    <property type="entry name" value="NH 3 /GLUTAMINE-DEPENDENT NAD + SYNTHETASE"/>
    <property type="match status" value="1"/>
</dbReference>
<dbReference type="PANTHER" id="PTHR23090:SF7">
    <property type="entry name" value="NH(3)-DEPENDENT NAD(+) SYNTHETASE"/>
    <property type="match status" value="1"/>
</dbReference>
<comment type="catalytic activity">
    <reaction evidence="9 13 15">
        <text>deamido-NAD(+) + NH4(+) + ATP = AMP + diphosphate + NAD(+) + H(+)</text>
        <dbReference type="Rhea" id="RHEA:21188"/>
        <dbReference type="ChEBI" id="CHEBI:15378"/>
        <dbReference type="ChEBI" id="CHEBI:28938"/>
        <dbReference type="ChEBI" id="CHEBI:30616"/>
        <dbReference type="ChEBI" id="CHEBI:33019"/>
        <dbReference type="ChEBI" id="CHEBI:57540"/>
        <dbReference type="ChEBI" id="CHEBI:58437"/>
        <dbReference type="ChEBI" id="CHEBI:456215"/>
        <dbReference type="EC" id="6.3.1.5"/>
    </reaction>
</comment>
<evidence type="ECO:0000256" key="14">
    <source>
        <dbReference type="RuleBase" id="RU003811"/>
    </source>
</evidence>
<evidence type="ECO:0000256" key="12">
    <source>
        <dbReference type="ARBA" id="ARBA00070926"/>
    </source>
</evidence>
<protein>
    <recommendedName>
        <fullName evidence="12 13">NH(3)-dependent NAD(+) synthetase</fullName>
        <ecNumber evidence="11 13">6.3.1.5</ecNumber>
    </recommendedName>
</protein>
<dbReference type="GO" id="GO:0003952">
    <property type="term" value="F:NAD+ synthase (glutamine-hydrolyzing) activity"/>
    <property type="evidence" value="ECO:0007669"/>
    <property type="project" value="InterPro"/>
</dbReference>
<dbReference type="GO" id="GO:0008795">
    <property type="term" value="F:NAD+ synthase activity"/>
    <property type="evidence" value="ECO:0007669"/>
    <property type="project" value="UniProtKB-UniRule"/>
</dbReference>
<evidence type="ECO:0000256" key="15">
    <source>
        <dbReference type="RuleBase" id="RU003812"/>
    </source>
</evidence>
<keyword evidence="3 13" id="KW-0436">Ligase</keyword>
<keyword evidence="8 13" id="KW-0520">NAD</keyword>